<keyword evidence="1" id="KW-1133">Transmembrane helix</keyword>
<protein>
    <submittedName>
        <fullName evidence="2">ABC transporter E family member</fullName>
    </submittedName>
</protein>
<feature type="transmembrane region" description="Helical" evidence="1">
    <location>
        <begin position="44"/>
        <end position="69"/>
    </location>
</feature>
<name>A0AAW2ZGJ1_9EUKA</name>
<organism evidence="2 3">
    <name type="scientific">Acrasis kona</name>
    <dbReference type="NCBI Taxonomy" id="1008807"/>
    <lineage>
        <taxon>Eukaryota</taxon>
        <taxon>Discoba</taxon>
        <taxon>Heterolobosea</taxon>
        <taxon>Tetramitia</taxon>
        <taxon>Eutetramitia</taxon>
        <taxon>Acrasidae</taxon>
        <taxon>Acrasis</taxon>
    </lineage>
</organism>
<evidence type="ECO:0000313" key="2">
    <source>
        <dbReference type="EMBL" id="KAL0488958.1"/>
    </source>
</evidence>
<gene>
    <name evidence="2" type="ORF">AKO1_013440</name>
</gene>
<keyword evidence="3" id="KW-1185">Reference proteome</keyword>
<keyword evidence="1" id="KW-0812">Transmembrane</keyword>
<dbReference type="AlphaFoldDB" id="A0AAW2ZGJ1"/>
<feature type="transmembrane region" description="Helical" evidence="1">
    <location>
        <begin position="81"/>
        <end position="109"/>
    </location>
</feature>
<sequence>MPTIEVGHAENAIPRSFMVNEDGTINKEDFKIEIQYERSTVVKVAVSITLVLLLFLVYTIGAVIGTIFVDQYAPATLLEAISIFCIWFVWLGFAVTLSYCVIRVALYSWNLREYNRKKRASRNIAVVAMAPAIVDATSAPGAKSNAHESVRYSSGLNHVNSMAGIYFGRENSADFRDMITKLEADPSGDSVIEITDNVNTPSSN</sequence>
<proteinExistence type="predicted"/>
<accession>A0AAW2ZGJ1</accession>
<comment type="caution">
    <text evidence="2">The sequence shown here is derived from an EMBL/GenBank/DDBJ whole genome shotgun (WGS) entry which is preliminary data.</text>
</comment>
<keyword evidence="1" id="KW-0472">Membrane</keyword>
<dbReference type="Proteomes" id="UP001431209">
    <property type="component" value="Unassembled WGS sequence"/>
</dbReference>
<dbReference type="EMBL" id="JAOPGA020001501">
    <property type="protein sequence ID" value="KAL0488958.1"/>
    <property type="molecule type" value="Genomic_DNA"/>
</dbReference>
<evidence type="ECO:0000256" key="1">
    <source>
        <dbReference type="SAM" id="Phobius"/>
    </source>
</evidence>
<reference evidence="2 3" key="1">
    <citation type="submission" date="2024-03" db="EMBL/GenBank/DDBJ databases">
        <title>The Acrasis kona genome and developmental transcriptomes reveal deep origins of eukaryotic multicellular pathways.</title>
        <authorList>
            <person name="Sheikh S."/>
            <person name="Fu C.-J."/>
            <person name="Brown M.W."/>
            <person name="Baldauf S.L."/>
        </authorList>
    </citation>
    <scope>NUCLEOTIDE SEQUENCE [LARGE SCALE GENOMIC DNA]</scope>
    <source>
        <strain evidence="2 3">ATCC MYA-3509</strain>
    </source>
</reference>
<evidence type="ECO:0000313" key="3">
    <source>
        <dbReference type="Proteomes" id="UP001431209"/>
    </source>
</evidence>